<feature type="compositionally biased region" description="Acidic residues" evidence="2">
    <location>
        <begin position="86"/>
        <end position="96"/>
    </location>
</feature>
<evidence type="ECO:0000256" key="1">
    <source>
        <dbReference type="ARBA" id="ARBA00010457"/>
    </source>
</evidence>
<sequence>MAALTGSALAAPAPPFDPFGTSTGVEQAQYVLGLASSLAPPDEDDEEEGGQWGGAGDNDHQAGDNDHEADEDAPGDEFNGGYGGGDQEDGDQEDADGLSYGEPGYGGQDDEELSSDENAPGEAGEAESGDADHVSTLPATGSGSTAQPASDAVYVSAPFQQYAEGVDAVTYSPELVPVGSQAKVTSRRTAEGTTVVTLTVKGLAPNRDYGAHVHVNSCGKSANDAGAHYQHQKDPVQPSTDPNYANADNEVWLDFTTDAKGAATVQVEAPWQFQDPRPKSVMIHSERTSAEAGAAGSAGERLACVNVPF</sequence>
<dbReference type="EMBL" id="JAMTCK010000006">
    <property type="protein sequence ID" value="MCP2166085.1"/>
    <property type="molecule type" value="Genomic_DNA"/>
</dbReference>
<dbReference type="InterPro" id="IPR036423">
    <property type="entry name" value="SOD-like_Cu/Zn_dom_sf"/>
</dbReference>
<organism evidence="4 5">
    <name type="scientific">Goodfellowiella coeruleoviolacea</name>
    <dbReference type="NCBI Taxonomy" id="334858"/>
    <lineage>
        <taxon>Bacteria</taxon>
        <taxon>Bacillati</taxon>
        <taxon>Actinomycetota</taxon>
        <taxon>Actinomycetes</taxon>
        <taxon>Pseudonocardiales</taxon>
        <taxon>Pseudonocardiaceae</taxon>
        <taxon>Goodfellowiella</taxon>
    </lineage>
</organism>
<dbReference type="Proteomes" id="UP001206128">
    <property type="component" value="Unassembled WGS sequence"/>
</dbReference>
<evidence type="ECO:0000313" key="5">
    <source>
        <dbReference type="Proteomes" id="UP001206128"/>
    </source>
</evidence>
<feature type="compositionally biased region" description="Low complexity" evidence="2">
    <location>
        <begin position="1"/>
        <end position="11"/>
    </location>
</feature>
<comment type="similarity">
    <text evidence="1">Belongs to the Cu-Zn superoxide dismutase family.</text>
</comment>
<dbReference type="GO" id="GO:0046872">
    <property type="term" value="F:metal ion binding"/>
    <property type="evidence" value="ECO:0007669"/>
    <property type="project" value="InterPro"/>
</dbReference>
<keyword evidence="5" id="KW-1185">Reference proteome</keyword>
<dbReference type="GO" id="GO:0006801">
    <property type="term" value="P:superoxide metabolic process"/>
    <property type="evidence" value="ECO:0007669"/>
    <property type="project" value="InterPro"/>
</dbReference>
<feature type="compositionally biased region" description="Polar residues" evidence="2">
    <location>
        <begin position="137"/>
        <end position="148"/>
    </location>
</feature>
<dbReference type="AlphaFoldDB" id="A0AAE3KGE3"/>
<name>A0AAE3KGE3_9PSEU</name>
<proteinExistence type="inferred from homology"/>
<reference evidence="4" key="1">
    <citation type="submission" date="2022-06" db="EMBL/GenBank/DDBJ databases">
        <title>Genomic Encyclopedia of Archaeal and Bacterial Type Strains, Phase II (KMG-II): from individual species to whole genera.</title>
        <authorList>
            <person name="Goeker M."/>
        </authorList>
    </citation>
    <scope>NUCLEOTIDE SEQUENCE</scope>
    <source>
        <strain evidence="4">DSM 43935</strain>
    </source>
</reference>
<dbReference type="InterPro" id="IPR001424">
    <property type="entry name" value="SOD_Cu_Zn_dom"/>
</dbReference>
<dbReference type="SUPFAM" id="SSF49329">
    <property type="entry name" value="Cu,Zn superoxide dismutase-like"/>
    <property type="match status" value="1"/>
</dbReference>
<dbReference type="Pfam" id="PF00080">
    <property type="entry name" value="Sod_Cu"/>
    <property type="match status" value="1"/>
</dbReference>
<accession>A0AAE3KGE3</accession>
<evidence type="ECO:0000256" key="2">
    <source>
        <dbReference type="SAM" id="MobiDB-lite"/>
    </source>
</evidence>
<feature type="compositionally biased region" description="Basic and acidic residues" evidence="2">
    <location>
        <begin position="57"/>
        <end position="66"/>
    </location>
</feature>
<evidence type="ECO:0000259" key="3">
    <source>
        <dbReference type="Pfam" id="PF00080"/>
    </source>
</evidence>
<dbReference type="Gene3D" id="2.60.40.200">
    <property type="entry name" value="Superoxide dismutase, copper/zinc binding domain"/>
    <property type="match status" value="1"/>
</dbReference>
<gene>
    <name evidence="4" type="ORF">LX83_002944</name>
</gene>
<protein>
    <submittedName>
        <fullName evidence="4">Copper/zinc superoxide dismutase (SODC)</fullName>
    </submittedName>
</protein>
<feature type="region of interest" description="Disordered" evidence="2">
    <location>
        <begin position="1"/>
        <end position="148"/>
    </location>
</feature>
<evidence type="ECO:0000313" key="4">
    <source>
        <dbReference type="EMBL" id="MCP2166085.1"/>
    </source>
</evidence>
<comment type="caution">
    <text evidence="4">The sequence shown here is derived from an EMBL/GenBank/DDBJ whole genome shotgun (WGS) entry which is preliminary data.</text>
</comment>
<feature type="domain" description="Superoxide dismutase copper/zinc binding" evidence="3">
    <location>
        <begin position="183"/>
        <end position="306"/>
    </location>
</feature>